<dbReference type="InterPro" id="IPR050902">
    <property type="entry name" value="ABC_Transporter_SBP"/>
</dbReference>
<dbReference type="CDD" id="cd01144">
    <property type="entry name" value="BtuF"/>
    <property type="match status" value="1"/>
</dbReference>
<organism evidence="4 5">
    <name type="scientific">Candidatus Nitrospira allomarina</name>
    <dbReference type="NCBI Taxonomy" id="3020900"/>
    <lineage>
        <taxon>Bacteria</taxon>
        <taxon>Pseudomonadati</taxon>
        <taxon>Nitrospirota</taxon>
        <taxon>Nitrospiria</taxon>
        <taxon>Nitrospirales</taxon>
        <taxon>Nitrospiraceae</taxon>
        <taxon>Nitrospira</taxon>
    </lineage>
</organism>
<protein>
    <submittedName>
        <fullName evidence="4">Cobalamin-binding protein</fullName>
    </submittedName>
</protein>
<sequence>MKNRVQSSRLCKPWGFFILSLCVRHMVLGFVAWWAIFHCAFSSDVVLAFEGETMKRRQQGILTGMPFMANVAPRTFVDDLGRKLYLAKIPQRIVSLAPSVTEILFAIGLNEEVVGVTEFCDFPPEALTKPKVGYATPNLESIVSLQPQLVLAPRSFLRVDLLNKLEQLKIPTFIFDPHTVEDIFAHIQLLGRMVGHSEEANAQAALMRKQLSNLSNRLADLPRPSLLYVLNSEPLITVGPGSFIHRLIELAGGRNAADQASAPYPRLTMEEVLRQNPDILLFPSGRQEGIPQSEQDAWRRWTTLSAVQHGKLFEVDSDLLNRPGPRIIEGLKELVKILHPEVYQDEMSN</sequence>
<evidence type="ECO:0000259" key="3">
    <source>
        <dbReference type="PROSITE" id="PS50983"/>
    </source>
</evidence>
<keyword evidence="2" id="KW-0812">Transmembrane</keyword>
<evidence type="ECO:0000313" key="4">
    <source>
        <dbReference type="EMBL" id="WNM56720.1"/>
    </source>
</evidence>
<dbReference type="NCBIfam" id="NF038402">
    <property type="entry name" value="TroA_like"/>
    <property type="match status" value="1"/>
</dbReference>
<dbReference type="AlphaFoldDB" id="A0AA96GB33"/>
<dbReference type="KEGG" id="nall:PP769_12100"/>
<dbReference type="Proteomes" id="UP001302719">
    <property type="component" value="Chromosome"/>
</dbReference>
<feature type="transmembrane region" description="Helical" evidence="2">
    <location>
        <begin position="14"/>
        <end position="36"/>
    </location>
</feature>
<dbReference type="GO" id="GO:0071281">
    <property type="term" value="P:cellular response to iron ion"/>
    <property type="evidence" value="ECO:0007669"/>
    <property type="project" value="TreeGrafter"/>
</dbReference>
<dbReference type="RefSeq" id="WP_312640412.1">
    <property type="nucleotide sequence ID" value="NZ_CP116967.1"/>
</dbReference>
<evidence type="ECO:0000256" key="2">
    <source>
        <dbReference type="SAM" id="Phobius"/>
    </source>
</evidence>
<dbReference type="Gene3D" id="3.40.50.1980">
    <property type="entry name" value="Nitrogenase molybdenum iron protein domain"/>
    <property type="match status" value="2"/>
</dbReference>
<evidence type="ECO:0000256" key="1">
    <source>
        <dbReference type="ARBA" id="ARBA00022729"/>
    </source>
</evidence>
<keyword evidence="1" id="KW-0732">Signal</keyword>
<keyword evidence="2" id="KW-0472">Membrane</keyword>
<dbReference type="PANTHER" id="PTHR30535:SF34">
    <property type="entry name" value="MOLYBDATE-BINDING PROTEIN MOLA"/>
    <property type="match status" value="1"/>
</dbReference>
<proteinExistence type="predicted"/>
<dbReference type="PROSITE" id="PS50983">
    <property type="entry name" value="FE_B12_PBP"/>
    <property type="match status" value="1"/>
</dbReference>
<dbReference type="SUPFAM" id="SSF53807">
    <property type="entry name" value="Helical backbone' metal receptor"/>
    <property type="match status" value="1"/>
</dbReference>
<dbReference type="InterPro" id="IPR002491">
    <property type="entry name" value="ABC_transptr_periplasmic_BD"/>
</dbReference>
<keyword evidence="2" id="KW-1133">Transmembrane helix</keyword>
<name>A0AA96GB33_9BACT</name>
<dbReference type="PANTHER" id="PTHR30535">
    <property type="entry name" value="VITAMIN B12-BINDING PROTEIN"/>
    <property type="match status" value="1"/>
</dbReference>
<dbReference type="InterPro" id="IPR054828">
    <property type="entry name" value="Vit_B12_bind_prot"/>
</dbReference>
<feature type="domain" description="Fe/B12 periplasmic-binding" evidence="3">
    <location>
        <begin position="92"/>
        <end position="342"/>
    </location>
</feature>
<accession>A0AA96GB33</accession>
<dbReference type="EMBL" id="CP116967">
    <property type="protein sequence ID" value="WNM56720.1"/>
    <property type="molecule type" value="Genomic_DNA"/>
</dbReference>
<dbReference type="Pfam" id="PF01497">
    <property type="entry name" value="Peripla_BP_2"/>
    <property type="match status" value="1"/>
</dbReference>
<keyword evidence="5" id="KW-1185">Reference proteome</keyword>
<evidence type="ECO:0000313" key="5">
    <source>
        <dbReference type="Proteomes" id="UP001302719"/>
    </source>
</evidence>
<reference evidence="4 5" key="1">
    <citation type="submission" date="2023-01" db="EMBL/GenBank/DDBJ databases">
        <title>Cultivation and genomic characterization of new, ubiquitous marine nitrite-oxidizing bacteria from the Nitrospirales.</title>
        <authorList>
            <person name="Mueller A.J."/>
            <person name="Daebeler A."/>
            <person name="Herbold C.W."/>
            <person name="Kirkegaard R.H."/>
            <person name="Daims H."/>
        </authorList>
    </citation>
    <scope>NUCLEOTIDE SEQUENCE [LARGE SCALE GENOMIC DNA]</scope>
    <source>
        <strain evidence="4 5">VA</strain>
    </source>
</reference>
<gene>
    <name evidence="4" type="ORF">PP769_12100</name>
</gene>